<sequence length="735" mass="83269">MNNIEGIVESIIFKNSDNGYVVAKIKEEKSSITIVGYMPYIKEGQNLKITGEWTIHPEFGQQFKAEVFEEIIPNTKLGIERYLSSGIIAGIGPVTAKKIVKKFGEDTLKILDNNINKLEEIEGIGPKKIKLIKKSYNKNKEIKNIMVFLQTYGITPNQCIKIYKRFGSESINIVKKNPYTLTEEIAGIGFKIADKIASSIGIEKESPFRIQSGIKYIINKFCSIGNTYIPLEKLLEKSVSILMVSKEIVEKNIYQCALDGNIKIETIEGENCVFDLLYYYCELGVTKKVLSLSSTKYESIDVDIDKEIEIFEKDNHIKFAESQKEAIRGAFENSMEIITGGPGTGKTTIINCIIDIFEKSNLKVIMGAPTGRAAKRMTESTGRESKTIHRILEMGIVNEEDIIFMKDENYLDCDVIVIDEASMIDIILMHNLLKAISLGTRVIIVGDSDQLPSVGPGNVLKDLIDSQCVKVVRLKDIFRQSKESMIIVNAHKINNGEMPVLNKKGKDFYFINCIEQKKILKTIVDLVDSRLPGYNSDWHKIKDIQVLSPMRKGIIGVSNLNSKLQQVLNPESKYKNQKEFRNVIFRVGDKVMQTKNNYCIKWKKAKEFGDEEGKGVYNGDLGYIKQIDDENDTVTVIFDDDREVEYDNLSLDELDLAYAMTVHKSQGSEFKVVILPVFMGPPMLMNRNLFYTAITRAKQLVVLVGIPKSIKFMINNNNSLERYSLLGWRIKNIIE</sequence>
<dbReference type="Pfam" id="PF13245">
    <property type="entry name" value="AAA_19"/>
    <property type="match status" value="1"/>
</dbReference>
<feature type="binding site" evidence="3">
    <location>
        <begin position="343"/>
        <end position="347"/>
    </location>
    <ligand>
        <name>ATP</name>
        <dbReference type="ChEBI" id="CHEBI:30616"/>
    </ligand>
</feature>
<feature type="domain" description="AAA+ ATPase" evidence="4">
    <location>
        <begin position="332"/>
        <end position="449"/>
    </location>
</feature>
<dbReference type="RefSeq" id="WP_070110912.1">
    <property type="nucleotide sequence ID" value="NZ_LZFO01000035.1"/>
</dbReference>
<organism evidence="5 6">
    <name type="scientific">Clostridium acetireducens DSM 10703</name>
    <dbReference type="NCBI Taxonomy" id="1121290"/>
    <lineage>
        <taxon>Bacteria</taxon>
        <taxon>Bacillati</taxon>
        <taxon>Bacillota</taxon>
        <taxon>Clostridia</taxon>
        <taxon>Eubacteriales</taxon>
        <taxon>Clostridiaceae</taxon>
        <taxon>Clostridium</taxon>
    </lineage>
</organism>
<keyword evidence="3" id="KW-0238">DNA-binding</keyword>
<dbReference type="InterPro" id="IPR055446">
    <property type="entry name" value="RecD2_N_OB"/>
</dbReference>
<dbReference type="CDD" id="cd18809">
    <property type="entry name" value="SF1_C_RecD"/>
    <property type="match status" value="1"/>
</dbReference>
<dbReference type="GO" id="GO:0016887">
    <property type="term" value="F:ATP hydrolysis activity"/>
    <property type="evidence" value="ECO:0007669"/>
    <property type="project" value="RHEA"/>
</dbReference>
<name>A0A1E8EWL4_9CLOT</name>
<dbReference type="GO" id="GO:0017116">
    <property type="term" value="F:single-stranded DNA helicase activity"/>
    <property type="evidence" value="ECO:0007669"/>
    <property type="project" value="TreeGrafter"/>
</dbReference>
<gene>
    <name evidence="5" type="primary">recD2_3</name>
    <name evidence="3" type="synonym">recD2</name>
    <name evidence="5" type="ORF">CLOACE_19500</name>
</gene>
<dbReference type="OrthoDB" id="9803432at2"/>
<dbReference type="GO" id="GO:0005524">
    <property type="term" value="F:ATP binding"/>
    <property type="evidence" value="ECO:0007669"/>
    <property type="project" value="UniProtKB-UniRule"/>
</dbReference>
<evidence type="ECO:0000256" key="1">
    <source>
        <dbReference type="ARBA" id="ARBA00022741"/>
    </source>
</evidence>
<comment type="caution">
    <text evidence="5">The sequence shown here is derived from an EMBL/GenBank/DDBJ whole genome shotgun (WGS) entry which is preliminary data.</text>
</comment>
<dbReference type="InterPro" id="IPR010994">
    <property type="entry name" value="RuvA_2-like"/>
</dbReference>
<dbReference type="GO" id="GO:0009338">
    <property type="term" value="C:exodeoxyribonuclease V complex"/>
    <property type="evidence" value="ECO:0007669"/>
    <property type="project" value="TreeGrafter"/>
</dbReference>
<reference evidence="5 6" key="1">
    <citation type="submission" date="2016-06" db="EMBL/GenBank/DDBJ databases">
        <title>Genome sequence of Clostridium acetireducens DSM 10703.</title>
        <authorList>
            <person name="Poehlein A."/>
            <person name="Fluechter S."/>
            <person name="Duerre P."/>
            <person name="Daniel R."/>
        </authorList>
    </citation>
    <scope>NUCLEOTIDE SEQUENCE [LARGE SCALE GENOMIC DNA]</scope>
    <source>
        <strain evidence="5 6">DSM 10703</strain>
    </source>
</reference>
<evidence type="ECO:0000259" key="4">
    <source>
        <dbReference type="SMART" id="SM00382"/>
    </source>
</evidence>
<evidence type="ECO:0000313" key="6">
    <source>
        <dbReference type="Proteomes" id="UP000175744"/>
    </source>
</evidence>
<dbReference type="SUPFAM" id="SSF52540">
    <property type="entry name" value="P-loop containing nucleoside triphosphate hydrolases"/>
    <property type="match status" value="1"/>
</dbReference>
<dbReference type="SMART" id="SM00382">
    <property type="entry name" value="AAA"/>
    <property type="match status" value="1"/>
</dbReference>
<dbReference type="Pfam" id="PF23139">
    <property type="entry name" value="OB_YrrC"/>
    <property type="match status" value="1"/>
</dbReference>
<dbReference type="HAMAP" id="MF_01488">
    <property type="entry name" value="RecD2"/>
    <property type="match status" value="1"/>
</dbReference>
<accession>A0A1E8EWL4</accession>
<evidence type="ECO:0000256" key="2">
    <source>
        <dbReference type="ARBA" id="ARBA00022840"/>
    </source>
</evidence>
<dbReference type="InterPro" id="IPR050534">
    <property type="entry name" value="Coronavir_polyprotein_1ab"/>
</dbReference>
<keyword evidence="3" id="KW-0413">Isomerase</keyword>
<proteinExistence type="inferred from homology"/>
<keyword evidence="2 3" id="KW-0067">ATP-binding</keyword>
<dbReference type="EMBL" id="LZFO01000035">
    <property type="protein sequence ID" value="OFI05029.1"/>
    <property type="molecule type" value="Genomic_DNA"/>
</dbReference>
<dbReference type="AlphaFoldDB" id="A0A1E8EWL4"/>
<dbReference type="Gene3D" id="1.10.10.2220">
    <property type="match status" value="1"/>
</dbReference>
<dbReference type="Gene3D" id="2.30.30.940">
    <property type="match status" value="1"/>
</dbReference>
<keyword evidence="1 3" id="KW-0547">Nucleotide-binding</keyword>
<keyword evidence="3 5" id="KW-0378">Hydrolase</keyword>
<dbReference type="Gene3D" id="3.40.50.300">
    <property type="entry name" value="P-loop containing nucleotide triphosphate hydrolases"/>
    <property type="match status" value="2"/>
</dbReference>
<dbReference type="GO" id="GO:0003677">
    <property type="term" value="F:DNA binding"/>
    <property type="evidence" value="ECO:0007669"/>
    <property type="project" value="UniProtKB-UniRule"/>
</dbReference>
<evidence type="ECO:0000313" key="5">
    <source>
        <dbReference type="EMBL" id="OFI05029.1"/>
    </source>
</evidence>
<dbReference type="GO" id="GO:0006310">
    <property type="term" value="P:DNA recombination"/>
    <property type="evidence" value="ECO:0007669"/>
    <property type="project" value="InterPro"/>
</dbReference>
<evidence type="ECO:0000256" key="3">
    <source>
        <dbReference type="HAMAP-Rule" id="MF_01488"/>
    </source>
</evidence>
<dbReference type="Pfam" id="PF13538">
    <property type="entry name" value="UvrD_C_2"/>
    <property type="match status" value="1"/>
</dbReference>
<comment type="function">
    <text evidence="3">DNA-dependent ATPase and ATP-dependent 5'-3' DNA helicase. Has no activity on blunt DNA or DNA with 3'-overhangs, requires at least 10 bases of 5'-ssDNA for helicase activity.</text>
</comment>
<dbReference type="Pfam" id="PF18335">
    <property type="entry name" value="SH3_13"/>
    <property type="match status" value="1"/>
</dbReference>
<dbReference type="Pfam" id="PF14490">
    <property type="entry name" value="HHH_RecD2"/>
    <property type="match status" value="1"/>
</dbReference>
<keyword evidence="6" id="KW-1185">Reference proteome</keyword>
<dbReference type="Gene3D" id="1.10.150.20">
    <property type="entry name" value="5' to 3' exonuclease, C-terminal subdomain"/>
    <property type="match status" value="1"/>
</dbReference>
<dbReference type="SUPFAM" id="SSF47781">
    <property type="entry name" value="RuvA domain 2-like"/>
    <property type="match status" value="1"/>
</dbReference>
<dbReference type="Pfam" id="PF14520">
    <property type="entry name" value="HHH_5"/>
    <property type="match status" value="1"/>
</dbReference>
<dbReference type="InterPro" id="IPR003593">
    <property type="entry name" value="AAA+_ATPase"/>
</dbReference>
<keyword evidence="3 5" id="KW-0347">Helicase</keyword>
<dbReference type="PATRIC" id="fig|1121290.3.peg.1967"/>
<dbReference type="InterPro" id="IPR027417">
    <property type="entry name" value="P-loop_NTPase"/>
</dbReference>
<dbReference type="InterPro" id="IPR029493">
    <property type="entry name" value="RecD2-like_HHH"/>
</dbReference>
<comment type="similarity">
    <text evidence="3">Belongs to the RecD family. RecD2 subfamily.</text>
</comment>
<dbReference type="STRING" id="1121290.CLAOCE_19500"/>
<dbReference type="InterPro" id="IPR027785">
    <property type="entry name" value="UvrD-like_helicase_C"/>
</dbReference>
<dbReference type="InterPro" id="IPR006345">
    <property type="entry name" value="RecD2"/>
</dbReference>
<dbReference type="NCBIfam" id="TIGR01448">
    <property type="entry name" value="recD_rel"/>
    <property type="match status" value="1"/>
</dbReference>
<dbReference type="PANTHER" id="PTHR43788:SF6">
    <property type="entry name" value="DNA HELICASE B"/>
    <property type="match status" value="1"/>
</dbReference>
<dbReference type="CDD" id="cd17933">
    <property type="entry name" value="DEXSc_RecD-like"/>
    <property type="match status" value="1"/>
</dbReference>
<dbReference type="Proteomes" id="UP000175744">
    <property type="component" value="Unassembled WGS sequence"/>
</dbReference>
<dbReference type="GO" id="GO:0043139">
    <property type="term" value="F:5'-3' DNA helicase activity"/>
    <property type="evidence" value="ECO:0007669"/>
    <property type="project" value="UniProtKB-UniRule"/>
</dbReference>
<dbReference type="EC" id="5.6.2.3" evidence="3"/>
<comment type="catalytic activity">
    <reaction evidence="3">
        <text>ATP + H2O = ADP + phosphate + H(+)</text>
        <dbReference type="Rhea" id="RHEA:13065"/>
        <dbReference type="ChEBI" id="CHEBI:15377"/>
        <dbReference type="ChEBI" id="CHEBI:15378"/>
        <dbReference type="ChEBI" id="CHEBI:30616"/>
        <dbReference type="ChEBI" id="CHEBI:43474"/>
        <dbReference type="ChEBI" id="CHEBI:456216"/>
        <dbReference type="EC" id="5.6.2.3"/>
    </reaction>
</comment>
<protein>
    <recommendedName>
        <fullName evidence="3">ATP-dependent RecD2 DNA helicase</fullName>
        <ecNumber evidence="3">5.6.2.3</ecNumber>
    </recommendedName>
    <alternativeName>
        <fullName evidence="3">DNA 5'-3' helicase subunit RecD2</fullName>
    </alternativeName>
</protein>
<dbReference type="PANTHER" id="PTHR43788">
    <property type="entry name" value="DNA2/NAM7 HELICASE FAMILY MEMBER"/>
    <property type="match status" value="1"/>
</dbReference>
<dbReference type="InterPro" id="IPR041451">
    <property type="entry name" value="RecD2_SH13"/>
</dbReference>